<feature type="compositionally biased region" description="Pro residues" evidence="1">
    <location>
        <begin position="47"/>
        <end position="57"/>
    </location>
</feature>
<comment type="caution">
    <text evidence="2">The sequence shown here is derived from an EMBL/GenBank/DDBJ whole genome shotgun (WGS) entry which is preliminary data.</text>
</comment>
<reference evidence="2 3" key="1">
    <citation type="journal article" date="2011" name="J. Bacteriol.">
        <title>Draft genome sequence of the marine bacterium Streptomyces griseoaurantiacus M045, which produces novel manumycin-type antibiotics with a pABA core component.</title>
        <authorList>
            <person name="Li F."/>
            <person name="Jiang P."/>
            <person name="Zheng H."/>
            <person name="Wang S."/>
            <person name="Zhao G."/>
            <person name="Qin S."/>
            <person name="Liu Z."/>
        </authorList>
    </citation>
    <scope>NUCLEOTIDE SEQUENCE [LARGE SCALE GENOMIC DNA]</scope>
    <source>
        <strain evidence="2 3">M045</strain>
    </source>
</reference>
<dbReference type="EMBL" id="AEYX01000042">
    <property type="protein sequence ID" value="EGG44920.1"/>
    <property type="molecule type" value="Genomic_DNA"/>
</dbReference>
<protein>
    <submittedName>
        <fullName evidence="2">Uncharacterized protein</fullName>
    </submittedName>
</protein>
<dbReference type="AlphaFoldDB" id="F3NPA8"/>
<name>F3NPA8_9ACTN</name>
<gene>
    <name evidence="2" type="ORF">SGM_4972</name>
</gene>
<proteinExistence type="predicted"/>
<accession>F3NPA8</accession>
<organism evidence="2 3">
    <name type="scientific">Streptomyces griseoaurantiacus M045</name>
    <dbReference type="NCBI Taxonomy" id="996637"/>
    <lineage>
        <taxon>Bacteria</taxon>
        <taxon>Bacillati</taxon>
        <taxon>Actinomycetota</taxon>
        <taxon>Actinomycetes</taxon>
        <taxon>Kitasatosporales</taxon>
        <taxon>Streptomycetaceae</taxon>
        <taxon>Streptomyces</taxon>
        <taxon>Streptomyces aurantiacus group</taxon>
    </lineage>
</organism>
<dbReference type="Proteomes" id="UP000003022">
    <property type="component" value="Unassembled WGS sequence"/>
</dbReference>
<keyword evidence="3" id="KW-1185">Reference proteome</keyword>
<evidence type="ECO:0000313" key="3">
    <source>
        <dbReference type="Proteomes" id="UP000003022"/>
    </source>
</evidence>
<feature type="region of interest" description="Disordered" evidence="1">
    <location>
        <begin position="33"/>
        <end position="57"/>
    </location>
</feature>
<evidence type="ECO:0000313" key="2">
    <source>
        <dbReference type="EMBL" id="EGG44920.1"/>
    </source>
</evidence>
<sequence length="57" mass="5922">MRSVHGGGKAGCHRCLSQVRYDGGRALGRRAQPMRCPSAPGARRTPGSPPCLSPCCG</sequence>
<evidence type="ECO:0000256" key="1">
    <source>
        <dbReference type="SAM" id="MobiDB-lite"/>
    </source>
</evidence>